<dbReference type="InterPro" id="IPR053137">
    <property type="entry name" value="NLR-like"/>
</dbReference>
<dbReference type="EMBL" id="JBFXLU010000238">
    <property type="protein sequence ID" value="KAL2833601.1"/>
    <property type="molecule type" value="Genomic_DNA"/>
</dbReference>
<feature type="domain" description="Nucleoside phosphorylase" evidence="1">
    <location>
        <begin position="14"/>
        <end position="286"/>
    </location>
</feature>
<evidence type="ECO:0000313" key="2">
    <source>
        <dbReference type="EMBL" id="KAL2833601.1"/>
    </source>
</evidence>
<comment type="caution">
    <text evidence="2">The sequence shown here is derived from an EMBL/GenBank/DDBJ whole genome shotgun (WGS) entry which is preliminary data.</text>
</comment>
<name>A0ABR4J0N8_9EURO</name>
<reference evidence="2 3" key="1">
    <citation type="submission" date="2024-07" db="EMBL/GenBank/DDBJ databases">
        <title>Section-level genome sequencing and comparative genomics of Aspergillus sections Usti and Cavernicolus.</title>
        <authorList>
            <consortium name="Lawrence Berkeley National Laboratory"/>
            <person name="Nybo J.L."/>
            <person name="Vesth T.C."/>
            <person name="Theobald S."/>
            <person name="Frisvad J.C."/>
            <person name="Larsen T.O."/>
            <person name="Kjaerboelling I."/>
            <person name="Rothschild-Mancinelli K."/>
            <person name="Lyhne E.K."/>
            <person name="Kogle M.E."/>
            <person name="Barry K."/>
            <person name="Clum A."/>
            <person name="Na H."/>
            <person name="Ledsgaard L."/>
            <person name="Lin J."/>
            <person name="Lipzen A."/>
            <person name="Kuo A."/>
            <person name="Riley R."/>
            <person name="Mondo S."/>
            <person name="Labutti K."/>
            <person name="Haridas S."/>
            <person name="Pangalinan J."/>
            <person name="Salamov A.A."/>
            <person name="Simmons B.A."/>
            <person name="Magnuson J.K."/>
            <person name="Chen J."/>
            <person name="Drula E."/>
            <person name="Henrissat B."/>
            <person name="Wiebenga A."/>
            <person name="Lubbers R.J."/>
            <person name="Gomes A.C."/>
            <person name="Makela M.R."/>
            <person name="Stajich J."/>
            <person name="Grigoriev I.V."/>
            <person name="Mortensen U.H."/>
            <person name="De Vries R.P."/>
            <person name="Baker S.E."/>
            <person name="Andersen M.R."/>
        </authorList>
    </citation>
    <scope>NUCLEOTIDE SEQUENCE [LARGE SCALE GENOMIC DNA]</scope>
    <source>
        <strain evidence="2 3">CBS 123904</strain>
    </source>
</reference>
<dbReference type="Proteomes" id="UP001610446">
    <property type="component" value="Unassembled WGS sequence"/>
</dbReference>
<dbReference type="PANTHER" id="PTHR46082">
    <property type="entry name" value="ATP/GTP-BINDING PROTEIN-RELATED"/>
    <property type="match status" value="1"/>
</dbReference>
<evidence type="ECO:0000313" key="3">
    <source>
        <dbReference type="Proteomes" id="UP001610446"/>
    </source>
</evidence>
<dbReference type="InterPro" id="IPR035994">
    <property type="entry name" value="Nucleoside_phosphorylase_sf"/>
</dbReference>
<organism evidence="2 3">
    <name type="scientific">Aspergillus pseudoustus</name>
    <dbReference type="NCBI Taxonomy" id="1810923"/>
    <lineage>
        <taxon>Eukaryota</taxon>
        <taxon>Fungi</taxon>
        <taxon>Dikarya</taxon>
        <taxon>Ascomycota</taxon>
        <taxon>Pezizomycotina</taxon>
        <taxon>Eurotiomycetes</taxon>
        <taxon>Eurotiomycetidae</taxon>
        <taxon>Eurotiales</taxon>
        <taxon>Aspergillaceae</taxon>
        <taxon>Aspergillus</taxon>
        <taxon>Aspergillus subgen. Nidulantes</taxon>
    </lineage>
</organism>
<dbReference type="InterPro" id="IPR000845">
    <property type="entry name" value="Nucleoside_phosphorylase_d"/>
</dbReference>
<dbReference type="PANTHER" id="PTHR46082:SF11">
    <property type="entry name" value="AAA+ ATPASE DOMAIN-CONTAINING PROTEIN-RELATED"/>
    <property type="match status" value="1"/>
</dbReference>
<keyword evidence="3" id="KW-1185">Reference proteome</keyword>
<dbReference type="SUPFAM" id="SSF53167">
    <property type="entry name" value="Purine and uridine phosphorylases"/>
    <property type="match status" value="1"/>
</dbReference>
<accession>A0ABR4J0N8</accession>
<gene>
    <name evidence="2" type="ORF">BJY01DRAFT_239420</name>
</gene>
<proteinExistence type="predicted"/>
<dbReference type="Gene3D" id="3.40.50.1580">
    <property type="entry name" value="Nucleoside phosphorylase domain"/>
    <property type="match status" value="1"/>
</dbReference>
<dbReference type="Pfam" id="PF01048">
    <property type="entry name" value="PNP_UDP_1"/>
    <property type="match status" value="1"/>
</dbReference>
<evidence type="ECO:0000259" key="1">
    <source>
        <dbReference type="Pfam" id="PF01048"/>
    </source>
</evidence>
<protein>
    <submittedName>
        <fullName evidence="2">Nucleoside phosphorylase domain-containing protein</fullName>
    </submittedName>
</protein>
<sequence length="329" mass="36041">MAARRQLHPSQYTVGWVSALPVELAAAQALLDEIHEPPASINPIETNIYTLGQVASHNVVLAALHYSRIGPSPAAWVTAQMRAAFPNLQFILVVGIGGGVPQSGSGVDVRLGDIVVGKPNEAHGGVVQYGSGKVTLGGFQRTGFLNSPPTVLSKAITELEARRLREQFPFSQYLSQLTLYDHVGGDTCAQCKRERIVRRSLRQKDVMIYYGTIASGNKVIKNARERDQLSAELGGILCFEMEAAGLMNDSPCLVIRGICDYADSHKNKRWQPYAAETAAAYAKALLSVVPSLQMSDYGSASTWLFEKPEFIEWKDEPRSGQFWLHGLRK</sequence>